<dbReference type="SUPFAM" id="SSF55874">
    <property type="entry name" value="ATPase domain of HSP90 chaperone/DNA topoisomerase II/histidine kinase"/>
    <property type="match status" value="1"/>
</dbReference>
<dbReference type="PROSITE" id="PS50109">
    <property type="entry name" value="HIS_KIN"/>
    <property type="match status" value="1"/>
</dbReference>
<dbReference type="EMBL" id="JALAAR010000011">
    <property type="protein sequence ID" value="MEH8018271.1"/>
    <property type="molecule type" value="Genomic_DNA"/>
</dbReference>
<dbReference type="InterPro" id="IPR005467">
    <property type="entry name" value="His_kinase_dom"/>
</dbReference>
<evidence type="ECO:0000259" key="4">
    <source>
        <dbReference type="PROSITE" id="PS50109"/>
    </source>
</evidence>
<dbReference type="InterPro" id="IPR004358">
    <property type="entry name" value="Sig_transdc_His_kin-like_C"/>
</dbReference>
<dbReference type="Gene3D" id="3.30.565.10">
    <property type="entry name" value="Histidine kinase-like ATPase, C-terminal domain"/>
    <property type="match status" value="1"/>
</dbReference>
<dbReference type="InterPro" id="IPR036890">
    <property type="entry name" value="HATPase_C_sf"/>
</dbReference>
<dbReference type="PANTHER" id="PTHR43065:SF51">
    <property type="entry name" value="HISTIDINE KINASE"/>
    <property type="match status" value="1"/>
</dbReference>
<dbReference type="RefSeq" id="WP_335736677.1">
    <property type="nucleotide sequence ID" value="NZ_JALAAR010000011.1"/>
</dbReference>
<keyword evidence="6" id="KW-1185">Reference proteome</keyword>
<protein>
    <recommendedName>
        <fullName evidence="2">histidine kinase</fullName>
        <ecNumber evidence="2">2.7.13.3</ecNumber>
    </recommendedName>
</protein>
<feature type="transmembrane region" description="Helical" evidence="3">
    <location>
        <begin position="45"/>
        <end position="65"/>
    </location>
</feature>
<dbReference type="Proteomes" id="UP001375382">
    <property type="component" value="Unassembled WGS sequence"/>
</dbReference>
<keyword evidence="3" id="KW-1133">Transmembrane helix</keyword>
<dbReference type="PRINTS" id="PR00344">
    <property type="entry name" value="BCTRLSENSOR"/>
</dbReference>
<feature type="domain" description="Histidine kinase" evidence="4">
    <location>
        <begin position="239"/>
        <end position="438"/>
    </location>
</feature>
<keyword evidence="5" id="KW-0067">ATP-binding</keyword>
<evidence type="ECO:0000256" key="1">
    <source>
        <dbReference type="ARBA" id="ARBA00000085"/>
    </source>
</evidence>
<evidence type="ECO:0000313" key="5">
    <source>
        <dbReference type="EMBL" id="MEH8018271.1"/>
    </source>
</evidence>
<reference evidence="5 6" key="1">
    <citation type="journal article" date="2023" name="Ecotoxicol. Environ. Saf.">
        <title>Mercury remediation potential of mercury-resistant strain Rheinheimera metallidurans sp. nov. isolated from a municipal waste dumping site.</title>
        <authorList>
            <person name="Yadav V."/>
            <person name="Manjhi A."/>
            <person name="Vadakedath N."/>
        </authorList>
    </citation>
    <scope>NUCLEOTIDE SEQUENCE [LARGE SCALE GENOMIC DNA]</scope>
    <source>
        <strain evidence="5 6">E-49</strain>
    </source>
</reference>
<evidence type="ECO:0000256" key="2">
    <source>
        <dbReference type="ARBA" id="ARBA00012438"/>
    </source>
</evidence>
<dbReference type="EC" id="2.7.13.3" evidence="2"/>
<evidence type="ECO:0000313" key="6">
    <source>
        <dbReference type="Proteomes" id="UP001375382"/>
    </source>
</evidence>
<comment type="catalytic activity">
    <reaction evidence="1">
        <text>ATP + protein L-histidine = ADP + protein N-phospho-L-histidine.</text>
        <dbReference type="EC" id="2.7.13.3"/>
    </reaction>
</comment>
<feature type="transmembrane region" description="Helical" evidence="3">
    <location>
        <begin position="21"/>
        <end position="39"/>
    </location>
</feature>
<organism evidence="5 6">
    <name type="scientific">Rheinheimera muenzenbergensis</name>
    <dbReference type="NCBI Taxonomy" id="1193628"/>
    <lineage>
        <taxon>Bacteria</taxon>
        <taxon>Pseudomonadati</taxon>
        <taxon>Pseudomonadota</taxon>
        <taxon>Gammaproteobacteria</taxon>
        <taxon>Chromatiales</taxon>
        <taxon>Chromatiaceae</taxon>
        <taxon>Rheinheimera</taxon>
    </lineage>
</organism>
<evidence type="ECO:0000256" key="3">
    <source>
        <dbReference type="SAM" id="Phobius"/>
    </source>
</evidence>
<dbReference type="InterPro" id="IPR003594">
    <property type="entry name" value="HATPase_dom"/>
</dbReference>
<keyword evidence="3" id="KW-0812">Transmembrane</keyword>
<keyword evidence="5" id="KW-0547">Nucleotide-binding</keyword>
<dbReference type="PANTHER" id="PTHR43065">
    <property type="entry name" value="SENSOR HISTIDINE KINASE"/>
    <property type="match status" value="1"/>
</dbReference>
<comment type="caution">
    <text evidence="5">The sequence shown here is derived from an EMBL/GenBank/DDBJ whole genome shotgun (WGS) entry which is preliminary data.</text>
</comment>
<gene>
    <name evidence="5" type="ORF">MN202_13600</name>
</gene>
<sequence length="440" mass="48586">MALTRPKHRFSLPKPGSQSRLNLLCLLLTLFGLAVQLSLTGPATAISLAICCTGIVLAMLLQWAVKPLIIEIQALNLHAQNLQDGSFNTSANQLTVHELQPLAHSLTHMSAQLRSERATLYQRELLLDTVLQSSPTALLLTDDKETVLMSNPAARQLLNAGRPLNGSKLDTVSTRVPELATAINGQQQGLLHLSDNSIWHLSLSQFQLNQKLHHLYLLKPMTREIQREELTAWKKLLRVIGHELNNTLAPLSSLAYSGEQRARQLQQTELAGLFSTLSERSLALNQFVQAYIQFAKLPRPSFSPVNWPRLVNQLQDLYEFELIGELPQQDWRADNQQLQQLLLNLLKNAHESGSAPDLISLAFSESPQQLIITLQDAGGGMSDEQLQHALVPFYTSKNGGSGIGLTLCRDIIEAHGGSISLRNNPPGLEVSLRLPLTANV</sequence>
<dbReference type="SMART" id="SM00387">
    <property type="entry name" value="HATPase_c"/>
    <property type="match status" value="1"/>
</dbReference>
<name>A0ABU8C8H9_9GAMM</name>
<proteinExistence type="predicted"/>
<dbReference type="Pfam" id="PF02518">
    <property type="entry name" value="HATPase_c"/>
    <property type="match status" value="1"/>
</dbReference>
<dbReference type="GO" id="GO:0005524">
    <property type="term" value="F:ATP binding"/>
    <property type="evidence" value="ECO:0007669"/>
    <property type="project" value="UniProtKB-KW"/>
</dbReference>
<keyword evidence="3" id="KW-0472">Membrane</keyword>
<accession>A0ABU8C8H9</accession>